<organism evidence="2 3">
    <name type="scientific">Pieris brassicae</name>
    <name type="common">White butterfly</name>
    <name type="synonym">Large white butterfly</name>
    <dbReference type="NCBI Taxonomy" id="7116"/>
    <lineage>
        <taxon>Eukaryota</taxon>
        <taxon>Metazoa</taxon>
        <taxon>Ecdysozoa</taxon>
        <taxon>Arthropoda</taxon>
        <taxon>Hexapoda</taxon>
        <taxon>Insecta</taxon>
        <taxon>Pterygota</taxon>
        <taxon>Neoptera</taxon>
        <taxon>Endopterygota</taxon>
        <taxon>Lepidoptera</taxon>
        <taxon>Glossata</taxon>
        <taxon>Ditrysia</taxon>
        <taxon>Papilionoidea</taxon>
        <taxon>Pieridae</taxon>
        <taxon>Pierinae</taxon>
        <taxon>Pieris</taxon>
    </lineage>
</organism>
<dbReference type="AlphaFoldDB" id="A0A9P0TS95"/>
<name>A0A9P0TS95_PIEBR</name>
<sequence length="133" mass="14583">MTVPSPRGAARGVVRTNGLEPRRPWATEISSVDIRQHFARSDLHDNYILWQDYLWSSASGTLVIVPEVSLNVFVTVGTSRADEASPRARFSDLPEGRPRLEGRNATADGQSSADRVDADSLKTIRSKHNVLGA</sequence>
<evidence type="ECO:0000313" key="2">
    <source>
        <dbReference type="EMBL" id="CAH4034141.1"/>
    </source>
</evidence>
<gene>
    <name evidence="2" type="ORF">PIBRA_LOCUS10356</name>
</gene>
<dbReference type="Proteomes" id="UP001152562">
    <property type="component" value="Unassembled WGS sequence"/>
</dbReference>
<accession>A0A9P0TS95</accession>
<comment type="caution">
    <text evidence="2">The sequence shown here is derived from an EMBL/GenBank/DDBJ whole genome shotgun (WGS) entry which is preliminary data.</text>
</comment>
<feature type="compositionally biased region" description="Basic and acidic residues" evidence="1">
    <location>
        <begin position="84"/>
        <end position="102"/>
    </location>
</feature>
<dbReference type="EMBL" id="CALOZG010000040">
    <property type="protein sequence ID" value="CAH4034141.1"/>
    <property type="molecule type" value="Genomic_DNA"/>
</dbReference>
<feature type="region of interest" description="Disordered" evidence="1">
    <location>
        <begin position="84"/>
        <end position="116"/>
    </location>
</feature>
<proteinExistence type="predicted"/>
<evidence type="ECO:0000313" key="3">
    <source>
        <dbReference type="Proteomes" id="UP001152562"/>
    </source>
</evidence>
<keyword evidence="3" id="KW-1185">Reference proteome</keyword>
<evidence type="ECO:0000256" key="1">
    <source>
        <dbReference type="SAM" id="MobiDB-lite"/>
    </source>
</evidence>
<protein>
    <submittedName>
        <fullName evidence="2">Uncharacterized protein</fullName>
    </submittedName>
</protein>
<reference evidence="2" key="1">
    <citation type="submission" date="2022-05" db="EMBL/GenBank/DDBJ databases">
        <authorList>
            <person name="Okamura Y."/>
        </authorList>
    </citation>
    <scope>NUCLEOTIDE SEQUENCE</scope>
</reference>